<dbReference type="HOGENOM" id="CLU_056221_4_0_9"/>
<evidence type="ECO:0008006" key="3">
    <source>
        <dbReference type="Google" id="ProtNLM"/>
    </source>
</evidence>
<dbReference type="SUPFAM" id="SSF56784">
    <property type="entry name" value="HAD-like"/>
    <property type="match status" value="1"/>
</dbReference>
<dbReference type="Gene3D" id="3.40.50.1000">
    <property type="entry name" value="HAD superfamily/HAD-like"/>
    <property type="match status" value="1"/>
</dbReference>
<reference evidence="1 2" key="2">
    <citation type="submission" date="2008-11" db="EMBL/GenBank/DDBJ databases">
        <authorList>
            <person name="Fulton L."/>
            <person name="Clifton S."/>
            <person name="Fulton B."/>
            <person name="Xu J."/>
            <person name="Minx P."/>
            <person name="Pepin K.H."/>
            <person name="Johnson M."/>
            <person name="Bhonagiri V."/>
            <person name="Nash W.E."/>
            <person name="Mardis E.R."/>
            <person name="Wilson R.K."/>
        </authorList>
    </citation>
    <scope>NUCLEOTIDE SEQUENCE [LARGE SCALE GENOMIC DNA]</scope>
    <source>
        <strain evidence="1 2">ATCC 43243</strain>
    </source>
</reference>
<dbReference type="STRING" id="483218.BACPEC_00736"/>
<dbReference type="NCBIfam" id="TIGR01668">
    <property type="entry name" value="YqeG_hyp_ppase"/>
    <property type="match status" value="1"/>
</dbReference>
<keyword evidence="2" id="KW-1185">Reference proteome</keyword>
<dbReference type="Proteomes" id="UP000003136">
    <property type="component" value="Unassembled WGS sequence"/>
</dbReference>
<dbReference type="InterPro" id="IPR023214">
    <property type="entry name" value="HAD_sf"/>
</dbReference>
<dbReference type="AlphaFoldDB" id="B7APY0"/>
<dbReference type="EMBL" id="ABVQ01000035">
    <property type="protein sequence ID" value="EEC57752.1"/>
    <property type="molecule type" value="Genomic_DNA"/>
</dbReference>
<protein>
    <recommendedName>
        <fullName evidence="3">HAD superfamily phosphatase</fullName>
    </recommendedName>
</protein>
<dbReference type="GO" id="GO:0008962">
    <property type="term" value="F:phosphatidylglycerophosphatase activity"/>
    <property type="evidence" value="ECO:0007669"/>
    <property type="project" value="InterPro"/>
</dbReference>
<comment type="caution">
    <text evidence="1">The sequence shown here is derived from an EMBL/GenBank/DDBJ whole genome shotgun (WGS) entry which is preliminary data.</text>
</comment>
<dbReference type="NCBIfam" id="TIGR01662">
    <property type="entry name" value="HAD-SF-IIIA"/>
    <property type="match status" value="1"/>
</dbReference>
<proteinExistence type="predicted"/>
<dbReference type="PANTHER" id="PTHR19288">
    <property type="entry name" value="4-NITROPHENYLPHOSPHATASE-RELATED"/>
    <property type="match status" value="1"/>
</dbReference>
<dbReference type="InterPro" id="IPR010021">
    <property type="entry name" value="PGPP1/Gep4"/>
</dbReference>
<evidence type="ECO:0000313" key="2">
    <source>
        <dbReference type="Proteomes" id="UP000003136"/>
    </source>
</evidence>
<dbReference type="eggNOG" id="COG2179">
    <property type="taxonomic scope" value="Bacteria"/>
</dbReference>
<sequence>MQIDMAFFLERFYPGDYVDSTYDIDYEVLYSQGFRGIIFDIDNTLVEHGMPATGRAVELFERLRRTGFDTCVISNNKEPRVAPFANEVGTKYIYDAKKPSTKNYIKAMQLMGTDRSDTIFVGDQLFTDVWGANRAGIRTYLVKPIDRHEEIQIILKRYLEKIVLWFYARSKKDRRS</sequence>
<organism evidence="1 2">
    <name type="scientific">[Bacteroides] pectinophilus ATCC 43243</name>
    <dbReference type="NCBI Taxonomy" id="483218"/>
    <lineage>
        <taxon>Bacteria</taxon>
        <taxon>Bacillati</taxon>
        <taxon>Bacillota</taxon>
        <taxon>Clostridia</taxon>
        <taxon>Eubacteriales</taxon>
    </lineage>
</organism>
<dbReference type="GO" id="GO:0005737">
    <property type="term" value="C:cytoplasm"/>
    <property type="evidence" value="ECO:0007669"/>
    <property type="project" value="TreeGrafter"/>
</dbReference>
<dbReference type="InterPro" id="IPR036412">
    <property type="entry name" value="HAD-like_sf"/>
</dbReference>
<reference evidence="1 2" key="1">
    <citation type="submission" date="2008-11" db="EMBL/GenBank/DDBJ databases">
        <title>Draft genome sequence of Bacteroides pectinophilus (ATCC 43243).</title>
        <authorList>
            <person name="Sudarsanam P."/>
            <person name="Ley R."/>
            <person name="Guruge J."/>
            <person name="Turnbaugh P.J."/>
            <person name="Mahowald M."/>
            <person name="Liep D."/>
            <person name="Gordon J."/>
        </authorList>
    </citation>
    <scope>NUCLEOTIDE SEQUENCE [LARGE SCALE GENOMIC DNA]</scope>
    <source>
        <strain evidence="1 2">ATCC 43243</strain>
    </source>
</reference>
<dbReference type="PANTHER" id="PTHR19288:SF25">
    <property type="entry name" value="PHOSPHATIDYLGLYCEROPHOSPHATASE GEP4, MITOCHONDRIAL"/>
    <property type="match status" value="1"/>
</dbReference>
<accession>B7APY0</accession>
<gene>
    <name evidence="1" type="ORF">BACPEC_00736</name>
</gene>
<dbReference type="Pfam" id="PF00702">
    <property type="entry name" value="Hydrolase"/>
    <property type="match status" value="1"/>
</dbReference>
<dbReference type="InterPro" id="IPR006549">
    <property type="entry name" value="HAD-SF_hydro_IIIA"/>
</dbReference>
<evidence type="ECO:0000313" key="1">
    <source>
        <dbReference type="EMBL" id="EEC57752.1"/>
    </source>
</evidence>
<name>B7APY0_9FIRM</name>